<dbReference type="SUPFAM" id="SSF51726">
    <property type="entry name" value="UROD/MetE-like"/>
    <property type="match status" value="1"/>
</dbReference>
<dbReference type="EMBL" id="AMGV01000019">
    <property type="protein sequence ID" value="KEF52103.1"/>
    <property type="molecule type" value="Genomic_DNA"/>
</dbReference>
<keyword evidence="1" id="KW-0732">Signal</keyword>
<protein>
    <submittedName>
        <fullName evidence="2">Uncharacterized protein</fullName>
    </submittedName>
</protein>
<keyword evidence="3" id="KW-1185">Reference proteome</keyword>
<dbReference type="GeneID" id="25286626"/>
<dbReference type="InterPro" id="IPR038071">
    <property type="entry name" value="UROD/MetE-like_sf"/>
</dbReference>
<feature type="chain" id="PRO_5001681103" evidence="1">
    <location>
        <begin position="32"/>
        <end position="123"/>
    </location>
</feature>
<dbReference type="STRING" id="1182545.A0A072NYJ9"/>
<dbReference type="Proteomes" id="UP000027920">
    <property type="component" value="Unassembled WGS sequence"/>
</dbReference>
<dbReference type="RefSeq" id="XP_013254693.1">
    <property type="nucleotide sequence ID" value="XM_013399239.1"/>
</dbReference>
<sequence length="123" mass="13926">KVAARHGQPPFHVELLGSLFCMLKLLDTCHAYEAGKENAEALRKVEDRDVQEIVKAQVSLGFHAITDGEYRRYPQGITKIAVPDPDVFRIYSLSINTITKKYKPRRTLLHTSSIKHKGSSYTD</sequence>
<gene>
    <name evidence="2" type="ORF">A1O9_11729</name>
</gene>
<feature type="non-terminal residue" evidence="2">
    <location>
        <position position="1"/>
    </location>
</feature>
<dbReference type="PANTHER" id="PTHR43844">
    <property type="entry name" value="METHIONINE SYNTHASE"/>
    <property type="match status" value="1"/>
</dbReference>
<dbReference type="HOGENOM" id="CLU_2020679_0_0_1"/>
<dbReference type="OrthoDB" id="7772923at2759"/>
<evidence type="ECO:0000313" key="2">
    <source>
        <dbReference type="EMBL" id="KEF52103.1"/>
    </source>
</evidence>
<dbReference type="VEuPathDB" id="FungiDB:A1O9_11729"/>
<comment type="caution">
    <text evidence="2">The sequence shown here is derived from an EMBL/GenBank/DDBJ whole genome shotgun (WGS) entry which is preliminary data.</text>
</comment>
<organism evidence="2 3">
    <name type="scientific">Exophiala aquamarina CBS 119918</name>
    <dbReference type="NCBI Taxonomy" id="1182545"/>
    <lineage>
        <taxon>Eukaryota</taxon>
        <taxon>Fungi</taxon>
        <taxon>Dikarya</taxon>
        <taxon>Ascomycota</taxon>
        <taxon>Pezizomycotina</taxon>
        <taxon>Eurotiomycetes</taxon>
        <taxon>Chaetothyriomycetidae</taxon>
        <taxon>Chaetothyriales</taxon>
        <taxon>Herpotrichiellaceae</taxon>
        <taxon>Exophiala</taxon>
    </lineage>
</organism>
<dbReference type="PANTHER" id="PTHR43844:SF2">
    <property type="entry name" value="SYNTHASE, VITAMIN-B12 INDEPENDENT, PUTATIVE (AFU_ORTHOLOGUE AFUA_3G12060)-RELATED"/>
    <property type="match status" value="1"/>
</dbReference>
<name>A0A072NYJ9_9EURO</name>
<evidence type="ECO:0000256" key="1">
    <source>
        <dbReference type="SAM" id="SignalP"/>
    </source>
</evidence>
<proteinExistence type="predicted"/>
<dbReference type="AlphaFoldDB" id="A0A072NYJ9"/>
<evidence type="ECO:0000313" key="3">
    <source>
        <dbReference type="Proteomes" id="UP000027920"/>
    </source>
</evidence>
<reference evidence="2 3" key="1">
    <citation type="submission" date="2013-03" db="EMBL/GenBank/DDBJ databases">
        <title>The Genome Sequence of Exophiala aquamarina CBS 119918.</title>
        <authorList>
            <consortium name="The Broad Institute Genomics Platform"/>
            <person name="Cuomo C."/>
            <person name="de Hoog S."/>
            <person name="Gorbushina A."/>
            <person name="Walker B."/>
            <person name="Young S.K."/>
            <person name="Zeng Q."/>
            <person name="Gargeya S."/>
            <person name="Fitzgerald M."/>
            <person name="Haas B."/>
            <person name="Abouelleil A."/>
            <person name="Allen A.W."/>
            <person name="Alvarado L."/>
            <person name="Arachchi H.M."/>
            <person name="Berlin A.M."/>
            <person name="Chapman S.B."/>
            <person name="Gainer-Dewar J."/>
            <person name="Goldberg J."/>
            <person name="Griggs A."/>
            <person name="Gujja S."/>
            <person name="Hansen M."/>
            <person name="Howarth C."/>
            <person name="Imamovic A."/>
            <person name="Ireland A."/>
            <person name="Larimer J."/>
            <person name="McCowan C."/>
            <person name="Murphy C."/>
            <person name="Pearson M."/>
            <person name="Poon T.W."/>
            <person name="Priest M."/>
            <person name="Roberts A."/>
            <person name="Saif S."/>
            <person name="Shea T."/>
            <person name="Sisk P."/>
            <person name="Sykes S."/>
            <person name="Wortman J."/>
            <person name="Nusbaum C."/>
            <person name="Birren B."/>
        </authorList>
    </citation>
    <scope>NUCLEOTIDE SEQUENCE [LARGE SCALE GENOMIC DNA]</scope>
    <source>
        <strain evidence="2 3">CBS 119918</strain>
    </source>
</reference>
<feature type="signal peptide" evidence="1">
    <location>
        <begin position="1"/>
        <end position="31"/>
    </location>
</feature>
<accession>A0A072NYJ9</accession>
<dbReference type="Gene3D" id="3.20.20.210">
    <property type="match status" value="1"/>
</dbReference>